<dbReference type="PANTHER" id="PTHR24416:SF620">
    <property type="entry name" value="TYROSINE-PROTEIN KINASE RECEPTOR TORSO"/>
    <property type="match status" value="1"/>
</dbReference>
<evidence type="ECO:0000256" key="16">
    <source>
        <dbReference type="PIRSR" id="PIRSR000615-1"/>
    </source>
</evidence>
<dbReference type="AlphaFoldDB" id="A0A8J9Z9F0"/>
<dbReference type="InterPro" id="IPR007110">
    <property type="entry name" value="Ig-like_dom"/>
</dbReference>
<keyword evidence="13" id="KW-0325">Glycoprotein</keyword>
<keyword evidence="18" id="KW-0460">Magnesium</keyword>
<feature type="binding site" evidence="18">
    <location>
        <position position="582"/>
    </location>
    <ligand>
        <name>Mg(2+)</name>
        <dbReference type="ChEBI" id="CHEBI:18420"/>
    </ligand>
</feature>
<dbReference type="Pfam" id="PF07686">
    <property type="entry name" value="V-set"/>
    <property type="match status" value="1"/>
</dbReference>
<evidence type="ECO:0000256" key="4">
    <source>
        <dbReference type="ARBA" id="ARBA00022692"/>
    </source>
</evidence>
<dbReference type="Gene3D" id="1.10.510.10">
    <property type="entry name" value="Transferase(Phosphotransferase) domain 1"/>
    <property type="match status" value="1"/>
</dbReference>
<keyword evidence="25" id="KW-1185">Reference proteome</keyword>
<proteinExistence type="predicted"/>
<evidence type="ECO:0000313" key="24">
    <source>
        <dbReference type="EMBL" id="CAH1249214.1"/>
    </source>
</evidence>
<dbReference type="PRINTS" id="PR00109">
    <property type="entry name" value="TYRKINASE"/>
</dbReference>
<evidence type="ECO:0000256" key="15">
    <source>
        <dbReference type="ARBA" id="ARBA00051243"/>
    </source>
</evidence>
<dbReference type="Pfam" id="PF07714">
    <property type="entry name" value="PK_Tyr_Ser-Thr"/>
    <property type="match status" value="1"/>
</dbReference>
<dbReference type="SUPFAM" id="SSF56112">
    <property type="entry name" value="Protein kinase-like (PK-like)"/>
    <property type="match status" value="1"/>
</dbReference>
<dbReference type="EMBL" id="OV696702">
    <property type="protein sequence ID" value="CAH1249214.1"/>
    <property type="molecule type" value="Genomic_DNA"/>
</dbReference>
<feature type="binding site" evidence="18">
    <location>
        <position position="567"/>
    </location>
    <ligand>
        <name>Mg(2+)</name>
        <dbReference type="ChEBI" id="CHEBI:18420"/>
    </ligand>
</feature>
<evidence type="ECO:0000256" key="21">
    <source>
        <dbReference type="SAM" id="SignalP"/>
    </source>
</evidence>
<evidence type="ECO:0000256" key="12">
    <source>
        <dbReference type="ARBA" id="ARBA00023170"/>
    </source>
</evidence>
<dbReference type="GO" id="GO:0005886">
    <property type="term" value="C:plasma membrane"/>
    <property type="evidence" value="ECO:0007669"/>
    <property type="project" value="TreeGrafter"/>
</dbReference>
<evidence type="ECO:0000256" key="6">
    <source>
        <dbReference type="ARBA" id="ARBA00022777"/>
    </source>
</evidence>
<feature type="domain" description="Protein kinase" evidence="22">
    <location>
        <begin position="420"/>
        <end position="705"/>
    </location>
</feature>
<keyword evidence="18" id="KW-0479">Metal-binding</keyword>
<feature type="domain" description="Ig-like" evidence="23">
    <location>
        <begin position="126"/>
        <end position="291"/>
    </location>
</feature>
<keyword evidence="6" id="KW-0418">Kinase</keyword>
<dbReference type="InterPro" id="IPR017441">
    <property type="entry name" value="Protein_kinase_ATP_BS"/>
</dbReference>
<protein>
    <submittedName>
        <fullName evidence="24">FGFR3 protein</fullName>
    </submittedName>
</protein>
<dbReference type="InterPro" id="IPR013106">
    <property type="entry name" value="Ig_V-set"/>
</dbReference>
<keyword evidence="2" id="KW-0597">Phosphoprotein</keyword>
<dbReference type="PANTHER" id="PTHR24416">
    <property type="entry name" value="TYROSINE-PROTEIN KINASE RECEPTOR"/>
    <property type="match status" value="1"/>
</dbReference>
<evidence type="ECO:0000256" key="13">
    <source>
        <dbReference type="ARBA" id="ARBA00023180"/>
    </source>
</evidence>
<dbReference type="GO" id="GO:0046872">
    <property type="term" value="F:metal ion binding"/>
    <property type="evidence" value="ECO:0007669"/>
    <property type="project" value="UniProtKB-KW"/>
</dbReference>
<dbReference type="GO" id="GO:0007169">
    <property type="term" value="P:cell surface receptor protein tyrosine kinase signaling pathway"/>
    <property type="evidence" value="ECO:0007669"/>
    <property type="project" value="TreeGrafter"/>
</dbReference>
<keyword evidence="14" id="KW-0393">Immunoglobulin domain</keyword>
<dbReference type="InterPro" id="IPR008266">
    <property type="entry name" value="Tyr_kinase_AS"/>
</dbReference>
<dbReference type="Gene3D" id="3.30.200.20">
    <property type="entry name" value="Phosphorylase Kinase, domain 1"/>
    <property type="match status" value="1"/>
</dbReference>
<evidence type="ECO:0000259" key="22">
    <source>
        <dbReference type="PROSITE" id="PS50011"/>
    </source>
</evidence>
<evidence type="ECO:0000256" key="11">
    <source>
        <dbReference type="ARBA" id="ARBA00023157"/>
    </source>
</evidence>
<dbReference type="InterPro" id="IPR001245">
    <property type="entry name" value="Ser-Thr/Tyr_kinase_cat_dom"/>
</dbReference>
<dbReference type="Gene3D" id="2.60.40.10">
    <property type="entry name" value="Immunoglobulins"/>
    <property type="match status" value="3"/>
</dbReference>
<dbReference type="PROSITE" id="PS00107">
    <property type="entry name" value="PROTEIN_KINASE_ATP"/>
    <property type="match status" value="1"/>
</dbReference>
<evidence type="ECO:0000256" key="14">
    <source>
        <dbReference type="ARBA" id="ARBA00023319"/>
    </source>
</evidence>
<dbReference type="GO" id="GO:0043235">
    <property type="term" value="C:receptor complex"/>
    <property type="evidence" value="ECO:0007669"/>
    <property type="project" value="TreeGrafter"/>
</dbReference>
<dbReference type="CDD" id="cd00192">
    <property type="entry name" value="PTKc"/>
    <property type="match status" value="1"/>
</dbReference>
<dbReference type="FunFam" id="1.10.510.10:FF:000554">
    <property type="entry name" value="Predicted protein"/>
    <property type="match status" value="1"/>
</dbReference>
<accession>A0A8J9Z9F0</accession>
<evidence type="ECO:0000256" key="7">
    <source>
        <dbReference type="ARBA" id="ARBA00022840"/>
    </source>
</evidence>
<keyword evidence="7 17" id="KW-0067">ATP-binding</keyword>
<keyword evidence="11" id="KW-1015">Disulfide bond</keyword>
<keyword evidence="10" id="KW-0829">Tyrosine-protein kinase</keyword>
<dbReference type="SUPFAM" id="SSF48726">
    <property type="entry name" value="Immunoglobulin"/>
    <property type="match status" value="2"/>
</dbReference>
<dbReference type="PIRSF" id="PIRSF000615">
    <property type="entry name" value="TyrPK_CSF1-R"/>
    <property type="match status" value="1"/>
</dbReference>
<evidence type="ECO:0000256" key="18">
    <source>
        <dbReference type="PIRSR" id="PIRSR000615-3"/>
    </source>
</evidence>
<dbReference type="Pfam" id="PF13927">
    <property type="entry name" value="Ig_3"/>
    <property type="match status" value="1"/>
</dbReference>
<gene>
    <name evidence="24" type="primary">FGFR3</name>
    <name evidence="24" type="ORF">BLAG_LOCUS10399</name>
</gene>
<feature type="binding site" evidence="17">
    <location>
        <position position="566"/>
    </location>
    <ligand>
        <name>ATP</name>
        <dbReference type="ChEBI" id="CHEBI:30616"/>
    </ligand>
</feature>
<keyword evidence="12" id="KW-0675">Receptor</keyword>
<dbReference type="SMART" id="SM00408">
    <property type="entry name" value="IGc2"/>
    <property type="match status" value="2"/>
</dbReference>
<dbReference type="InterPro" id="IPR011009">
    <property type="entry name" value="Kinase-like_dom_sf"/>
</dbReference>
<keyword evidence="3" id="KW-0808">Transferase</keyword>
<dbReference type="InterPro" id="IPR003599">
    <property type="entry name" value="Ig_sub"/>
</dbReference>
<evidence type="ECO:0000256" key="8">
    <source>
        <dbReference type="ARBA" id="ARBA00022989"/>
    </source>
</evidence>
<comment type="catalytic activity">
    <reaction evidence="15">
        <text>L-tyrosyl-[protein] + ATP = O-phospho-L-tyrosyl-[protein] + ADP + H(+)</text>
        <dbReference type="Rhea" id="RHEA:10596"/>
        <dbReference type="Rhea" id="RHEA-COMP:10136"/>
        <dbReference type="Rhea" id="RHEA-COMP:20101"/>
        <dbReference type="ChEBI" id="CHEBI:15378"/>
        <dbReference type="ChEBI" id="CHEBI:30616"/>
        <dbReference type="ChEBI" id="CHEBI:46858"/>
        <dbReference type="ChEBI" id="CHEBI:61978"/>
        <dbReference type="ChEBI" id="CHEBI:456216"/>
        <dbReference type="EC" id="2.7.10.1"/>
    </reaction>
</comment>
<feature type="binding site" evidence="17 19">
    <location>
        <position position="454"/>
    </location>
    <ligand>
        <name>ATP</name>
        <dbReference type="ChEBI" id="CHEBI:30616"/>
    </ligand>
</feature>
<feature type="domain" description="Ig-like" evidence="23">
    <location>
        <begin position="37"/>
        <end position="122"/>
    </location>
</feature>
<evidence type="ECO:0000256" key="9">
    <source>
        <dbReference type="ARBA" id="ARBA00023136"/>
    </source>
</evidence>
<keyword evidence="9 20" id="KW-0472">Membrane</keyword>
<evidence type="ECO:0000313" key="25">
    <source>
        <dbReference type="Proteomes" id="UP000838412"/>
    </source>
</evidence>
<dbReference type="InterPro" id="IPR013783">
    <property type="entry name" value="Ig-like_fold"/>
</dbReference>
<evidence type="ECO:0000259" key="23">
    <source>
        <dbReference type="PROSITE" id="PS50835"/>
    </source>
</evidence>
<dbReference type="InterPro" id="IPR050122">
    <property type="entry name" value="RTK"/>
</dbReference>
<keyword evidence="8 20" id="KW-1133">Transmembrane helix</keyword>
<evidence type="ECO:0000256" key="17">
    <source>
        <dbReference type="PIRSR" id="PIRSR000615-2"/>
    </source>
</evidence>
<evidence type="ECO:0000256" key="2">
    <source>
        <dbReference type="ARBA" id="ARBA00022553"/>
    </source>
</evidence>
<feature type="active site" description="Proton acceptor" evidence="16">
    <location>
        <position position="562"/>
    </location>
</feature>
<feature type="binding site" evidence="17">
    <location>
        <begin position="427"/>
        <end position="434"/>
    </location>
    <ligand>
        <name>ATP</name>
        <dbReference type="ChEBI" id="CHEBI:30616"/>
    </ligand>
</feature>
<evidence type="ECO:0000256" key="3">
    <source>
        <dbReference type="ARBA" id="ARBA00022679"/>
    </source>
</evidence>
<keyword evidence="4 20" id="KW-0812">Transmembrane</keyword>
<evidence type="ECO:0000256" key="10">
    <source>
        <dbReference type="ARBA" id="ARBA00023137"/>
    </source>
</evidence>
<dbReference type="OrthoDB" id="535945at2759"/>
<comment type="subcellular location">
    <subcellularLocation>
        <location evidence="1">Membrane</location>
        <topology evidence="1">Single-pass type I membrane protein</topology>
    </subcellularLocation>
</comment>
<keyword evidence="5 17" id="KW-0547">Nucleotide-binding</keyword>
<feature type="binding site" evidence="17">
    <location>
        <begin position="504"/>
        <end position="510"/>
    </location>
    <ligand>
        <name>ATP</name>
        <dbReference type="ChEBI" id="CHEBI:30616"/>
    </ligand>
</feature>
<feature type="chain" id="PRO_5035442325" evidence="21">
    <location>
        <begin position="23"/>
        <end position="713"/>
    </location>
</feature>
<dbReference type="SMART" id="SM00409">
    <property type="entry name" value="IG"/>
    <property type="match status" value="3"/>
</dbReference>
<dbReference type="InterPro" id="IPR003598">
    <property type="entry name" value="Ig_sub2"/>
</dbReference>
<dbReference type="GO" id="GO:0005524">
    <property type="term" value="F:ATP binding"/>
    <property type="evidence" value="ECO:0007669"/>
    <property type="project" value="UniProtKB-UniRule"/>
</dbReference>
<dbReference type="InterPro" id="IPR000719">
    <property type="entry name" value="Prot_kinase_dom"/>
</dbReference>
<reference evidence="24" key="1">
    <citation type="submission" date="2022-01" db="EMBL/GenBank/DDBJ databases">
        <authorList>
            <person name="Braso-Vives M."/>
        </authorList>
    </citation>
    <scope>NUCLEOTIDE SEQUENCE</scope>
</reference>
<feature type="signal peptide" evidence="21">
    <location>
        <begin position="1"/>
        <end position="22"/>
    </location>
</feature>
<evidence type="ECO:0000256" key="20">
    <source>
        <dbReference type="SAM" id="Phobius"/>
    </source>
</evidence>
<dbReference type="PROSITE" id="PS00109">
    <property type="entry name" value="PROTEIN_KINASE_TYR"/>
    <property type="match status" value="1"/>
</dbReference>
<sequence length="713" mass="81065">MEAKSQVLRLLVLTHCTVLTVAWHVTRPIPVLEHDHVTLNCAVEGQTWDEQQVDWYYNSLSHIYRYETQERQIGYGRWETRARADAPFQLTIHNISVIDDGYYSCDVGYPSRDVRTIRSAVNVAVPTEELEILPTNTTFVEGSVVNFSCVAKGGKPTPNLRWMNHTNFTQTSVFQLSLNISAEKNQKQLICEERQSHPLLEGRSIRRGAVLYVLYRPRIRLEIKEGKKLAISCSADGNPPPTHVEIIKENKTLTVAHERGSHVEYTKSSVQVSDAGKYGCVAANSVGSSLEVLWLDYNCSDNGECELVKHKEVIPTSDPGNEIDGDNRNNEYLLYVLIACATAIGLACTLWLIVRGVKRKRGQNTYEDLTVQRQISANSDSSTESSALVSITIDDRPPMPPPRPKSRFPQFELMRQCLDMDTSRVLGRGAFGKVYKGTLTGVNNNPIPLIVAVKTIKDCATEDELQAFYDEIGIITEIGSHINILYMHGCCTTHDLDKPLLVMEYMEYGDLLHFLEKCKEVKNGAPCEDPMYQMEDKTMYQIAYQVANGMQHICKQKYIHGDLAARNILVSKGQTIVVKISDFGLTADIYQKGYQRQDPDQRIPIKWISLERLLLNGRCTEKSDVWSFGILLYEVVTLGGPPYPTIRSVEILQSWLEQGWRMERPEGCQYFLYECMKSCWKEKPMDRPTFSQLKENFDKVLMKFYSQYTIVIA</sequence>
<dbReference type="InterPro" id="IPR036179">
    <property type="entry name" value="Ig-like_dom_sf"/>
</dbReference>
<dbReference type="GO" id="GO:0004714">
    <property type="term" value="F:transmembrane receptor protein tyrosine kinase activity"/>
    <property type="evidence" value="ECO:0007669"/>
    <property type="project" value="UniProtKB-EC"/>
</dbReference>
<organism evidence="24 25">
    <name type="scientific">Branchiostoma lanceolatum</name>
    <name type="common">Common lancelet</name>
    <name type="synonym">Amphioxus lanceolatum</name>
    <dbReference type="NCBI Taxonomy" id="7740"/>
    <lineage>
        <taxon>Eukaryota</taxon>
        <taxon>Metazoa</taxon>
        <taxon>Chordata</taxon>
        <taxon>Cephalochordata</taxon>
        <taxon>Leptocardii</taxon>
        <taxon>Amphioxiformes</taxon>
        <taxon>Branchiostomatidae</taxon>
        <taxon>Branchiostoma</taxon>
    </lineage>
</organism>
<feature type="transmembrane region" description="Helical" evidence="20">
    <location>
        <begin position="332"/>
        <end position="354"/>
    </location>
</feature>
<dbReference type="PROSITE" id="PS50835">
    <property type="entry name" value="IG_LIKE"/>
    <property type="match status" value="2"/>
</dbReference>
<evidence type="ECO:0000256" key="5">
    <source>
        <dbReference type="ARBA" id="ARBA00022741"/>
    </source>
</evidence>
<dbReference type="PROSITE" id="PS50011">
    <property type="entry name" value="PROTEIN_KINASE_DOM"/>
    <property type="match status" value="1"/>
</dbReference>
<evidence type="ECO:0000256" key="19">
    <source>
        <dbReference type="PROSITE-ProRule" id="PRU10141"/>
    </source>
</evidence>
<keyword evidence="21" id="KW-0732">Signal</keyword>
<name>A0A8J9Z9F0_BRALA</name>
<dbReference type="CDD" id="cd00096">
    <property type="entry name" value="Ig"/>
    <property type="match status" value="1"/>
</dbReference>
<evidence type="ECO:0000256" key="1">
    <source>
        <dbReference type="ARBA" id="ARBA00004479"/>
    </source>
</evidence>
<dbReference type="Proteomes" id="UP000838412">
    <property type="component" value="Chromosome 17"/>
</dbReference>